<protein>
    <submittedName>
        <fullName evidence="2">Uncharacterized protein</fullName>
    </submittedName>
</protein>
<gene>
    <name evidence="2" type="ORF">SBRCBS47491_004316</name>
</gene>
<evidence type="ECO:0000313" key="2">
    <source>
        <dbReference type="EMBL" id="CAK7220811.1"/>
    </source>
</evidence>
<reference evidence="2 3" key="1">
    <citation type="submission" date="2024-01" db="EMBL/GenBank/DDBJ databases">
        <authorList>
            <person name="Allen C."/>
            <person name="Tagirdzhanova G."/>
        </authorList>
    </citation>
    <scope>NUCLEOTIDE SEQUENCE [LARGE SCALE GENOMIC DNA]</scope>
</reference>
<feature type="compositionally biased region" description="Basic and acidic residues" evidence="1">
    <location>
        <begin position="91"/>
        <end position="104"/>
    </location>
</feature>
<proteinExistence type="predicted"/>
<evidence type="ECO:0000313" key="3">
    <source>
        <dbReference type="Proteomes" id="UP001642406"/>
    </source>
</evidence>
<accession>A0ABP0BMT0</accession>
<organism evidence="2 3">
    <name type="scientific">Sporothrix bragantina</name>
    <dbReference type="NCBI Taxonomy" id="671064"/>
    <lineage>
        <taxon>Eukaryota</taxon>
        <taxon>Fungi</taxon>
        <taxon>Dikarya</taxon>
        <taxon>Ascomycota</taxon>
        <taxon>Pezizomycotina</taxon>
        <taxon>Sordariomycetes</taxon>
        <taxon>Sordariomycetidae</taxon>
        <taxon>Ophiostomatales</taxon>
        <taxon>Ophiostomataceae</taxon>
        <taxon>Sporothrix</taxon>
    </lineage>
</organism>
<dbReference type="EMBL" id="CAWUHC010000032">
    <property type="protein sequence ID" value="CAK7220811.1"/>
    <property type="molecule type" value="Genomic_DNA"/>
</dbReference>
<keyword evidence="3" id="KW-1185">Reference proteome</keyword>
<feature type="compositionally biased region" description="Acidic residues" evidence="1">
    <location>
        <begin position="169"/>
        <end position="180"/>
    </location>
</feature>
<sequence>MLPVAGGLSPVVENEQERNPACASEPKPAPVQPDTGLELAAITSCLERPEVSTPADPALVRGAAGPSASPTRQQKGKGRADDEDTPSTEMGQEKKAAATGDRKILKPGFGQIGRKKHAAEAPMPSLVFGEGSSCGACTSVQFTGQADAPPTTFHEGAAGARNTRPAESANDDNDVSSRDAEDEFALPQFLPIPASIAEAASSAASLIHGPDDKPSGEVPVPRLDTQDGGKPISAHDWVSDKMIEMFGDPNIQIYKTKLGYVIDVGATSLALFQLEDDLCDLWTDAARQQMAHTIATRMGSLIPGWDSSKIVLDELADVWLDAVTGWSEVEPFAPEFAHEQMKDETLERRIL</sequence>
<feature type="region of interest" description="Disordered" evidence="1">
    <location>
        <begin position="1"/>
        <end position="117"/>
    </location>
</feature>
<comment type="caution">
    <text evidence="2">The sequence shown here is derived from an EMBL/GenBank/DDBJ whole genome shotgun (WGS) entry which is preliminary data.</text>
</comment>
<feature type="region of interest" description="Disordered" evidence="1">
    <location>
        <begin position="203"/>
        <end position="231"/>
    </location>
</feature>
<name>A0ABP0BMT0_9PEZI</name>
<dbReference type="Proteomes" id="UP001642406">
    <property type="component" value="Unassembled WGS sequence"/>
</dbReference>
<feature type="region of interest" description="Disordered" evidence="1">
    <location>
        <begin position="147"/>
        <end position="180"/>
    </location>
</feature>
<evidence type="ECO:0000256" key="1">
    <source>
        <dbReference type="SAM" id="MobiDB-lite"/>
    </source>
</evidence>